<evidence type="ECO:0000259" key="8">
    <source>
        <dbReference type="PROSITE" id="PS50054"/>
    </source>
</evidence>
<dbReference type="GO" id="GO:0052840">
    <property type="term" value="F:inositol diphosphate tetrakisphosphate diphosphatase activity"/>
    <property type="evidence" value="ECO:0007669"/>
    <property type="project" value="TreeGrafter"/>
</dbReference>
<reference evidence="10" key="1">
    <citation type="journal article" date="2018" name="Nat. Microbiol.">
        <title>Leveraging single-cell genomics to expand the fungal tree of life.</title>
        <authorList>
            <person name="Ahrendt S.R."/>
            <person name="Quandt C.A."/>
            <person name="Ciobanu D."/>
            <person name="Clum A."/>
            <person name="Salamov A."/>
            <person name="Andreopoulos B."/>
            <person name="Cheng J.F."/>
            <person name="Woyke T."/>
            <person name="Pelin A."/>
            <person name="Henrissat B."/>
            <person name="Reynolds N.K."/>
            <person name="Benny G.L."/>
            <person name="Smith M.E."/>
            <person name="James T.Y."/>
            <person name="Grigoriev I.V."/>
        </authorList>
    </citation>
    <scope>NUCLEOTIDE SEQUENCE [LARGE SCALE GENOMIC DNA]</scope>
    <source>
        <strain evidence="10">ATCC 52028</strain>
    </source>
</reference>
<dbReference type="PROSITE" id="PS00383">
    <property type="entry name" value="TYR_PHOSPHATASE_1"/>
    <property type="match status" value="1"/>
</dbReference>
<dbReference type="FunFam" id="3.90.190.10:FF:000024">
    <property type="entry name" value="probable tyrosine-protein phosphatase At1g05000"/>
    <property type="match status" value="1"/>
</dbReference>
<evidence type="ECO:0000256" key="4">
    <source>
        <dbReference type="ARBA" id="ARBA00047342"/>
    </source>
</evidence>
<dbReference type="InterPro" id="IPR029021">
    <property type="entry name" value="Prot-tyrosine_phosphatase-like"/>
</dbReference>
<dbReference type="InterPro" id="IPR004861">
    <property type="entry name" value="Siw14-like"/>
</dbReference>
<sequence>PCENFSMVAPGVYRSAFPKKKNFPFLQRLGLRSVLTVILEEYPEQNARFLAENSLRFFQFGVPGNKEPFVDIPEPTIAAALTVILDRRNHPLLIHCNKGKHRTGCLVGCLRKLQRWSFTAIFDEYRRFSRPKSRMMDQQFIELFDVARVRYDPLWLPHWPEL</sequence>
<comment type="similarity">
    <text evidence="3">Belongs to the protein-tyrosine phosphatase family. Atypical dual-specificity phosphatase Siw14-like subfamily.</text>
</comment>
<evidence type="ECO:0000256" key="6">
    <source>
        <dbReference type="ARBA" id="ARBA00047927"/>
    </source>
</evidence>
<dbReference type="InterPro" id="IPR020428">
    <property type="entry name" value="PFA-DSPs"/>
</dbReference>
<protein>
    <recommendedName>
        <fullName evidence="1">diphosphoinositol-polyphosphate diphosphatase</fullName>
        <ecNumber evidence="1">3.6.1.52</ecNumber>
    </recommendedName>
</protein>
<dbReference type="STRING" id="1555241.A0A4P9X6T1"/>
<keyword evidence="2" id="KW-0378">Hydrolase</keyword>
<evidence type="ECO:0000256" key="1">
    <source>
        <dbReference type="ARBA" id="ARBA00012527"/>
    </source>
</evidence>
<evidence type="ECO:0000256" key="3">
    <source>
        <dbReference type="ARBA" id="ARBA00044949"/>
    </source>
</evidence>
<gene>
    <name evidence="9" type="ORF">CXG81DRAFT_2796</name>
</gene>
<organism evidence="9 10">
    <name type="scientific">Caulochytrium protostelioides</name>
    <dbReference type="NCBI Taxonomy" id="1555241"/>
    <lineage>
        <taxon>Eukaryota</taxon>
        <taxon>Fungi</taxon>
        <taxon>Fungi incertae sedis</taxon>
        <taxon>Chytridiomycota</taxon>
        <taxon>Chytridiomycota incertae sedis</taxon>
        <taxon>Chytridiomycetes</taxon>
        <taxon>Caulochytriales</taxon>
        <taxon>Caulochytriaceae</taxon>
        <taxon>Caulochytrium</taxon>
    </lineage>
</organism>
<proteinExistence type="inferred from homology"/>
<evidence type="ECO:0000256" key="2">
    <source>
        <dbReference type="ARBA" id="ARBA00022801"/>
    </source>
</evidence>
<feature type="non-terminal residue" evidence="9">
    <location>
        <position position="162"/>
    </location>
</feature>
<dbReference type="AlphaFoldDB" id="A0A4P9X6T1"/>
<dbReference type="SUPFAM" id="SSF52799">
    <property type="entry name" value="(Phosphotyrosine protein) phosphatases II"/>
    <property type="match status" value="1"/>
</dbReference>
<evidence type="ECO:0000313" key="9">
    <source>
        <dbReference type="EMBL" id="RKP00882.1"/>
    </source>
</evidence>
<comment type="catalytic activity">
    <reaction evidence="6">
        <text>1,5-bis(diphospho)-1D-myo-inositol 2,3,4,6-tetrakisphosphate + H2O = 1-diphospho-1D-myo-inositol 2,3,4,5,6-pentakisphosphate + phosphate + 2 H(+)</text>
        <dbReference type="Rhea" id="RHEA:79699"/>
        <dbReference type="ChEBI" id="CHEBI:15377"/>
        <dbReference type="ChEBI" id="CHEBI:15378"/>
        <dbReference type="ChEBI" id="CHEBI:43474"/>
        <dbReference type="ChEBI" id="CHEBI:74946"/>
        <dbReference type="ChEBI" id="CHEBI:77983"/>
        <dbReference type="EC" id="3.6.1.52"/>
    </reaction>
    <physiologicalReaction direction="left-to-right" evidence="6">
        <dbReference type="Rhea" id="RHEA:79700"/>
    </physiologicalReaction>
</comment>
<dbReference type="GO" id="GO:0005737">
    <property type="term" value="C:cytoplasm"/>
    <property type="evidence" value="ECO:0007669"/>
    <property type="project" value="TreeGrafter"/>
</dbReference>
<evidence type="ECO:0000313" key="10">
    <source>
        <dbReference type="Proteomes" id="UP000274922"/>
    </source>
</evidence>
<comment type="catalytic activity">
    <reaction evidence="7">
        <text>6-diphospho-1D-myo-inositol pentakisphosphate + H2O = 1D-myo-inositol hexakisphosphate + phosphate + H(+)</text>
        <dbReference type="Rhea" id="RHEA:79703"/>
        <dbReference type="ChEBI" id="CHEBI:15377"/>
        <dbReference type="ChEBI" id="CHEBI:15378"/>
        <dbReference type="ChEBI" id="CHEBI:43474"/>
        <dbReference type="ChEBI" id="CHEBI:58130"/>
        <dbReference type="ChEBI" id="CHEBI:230534"/>
        <dbReference type="EC" id="3.6.1.52"/>
    </reaction>
    <physiologicalReaction direction="left-to-right" evidence="7">
        <dbReference type="Rhea" id="RHEA:79704"/>
    </physiologicalReaction>
</comment>
<dbReference type="Pfam" id="PF03162">
    <property type="entry name" value="Y_phosphatase2"/>
    <property type="match status" value="1"/>
</dbReference>
<name>A0A4P9X6T1_9FUNG</name>
<dbReference type="Proteomes" id="UP000274922">
    <property type="component" value="Unassembled WGS sequence"/>
</dbReference>
<dbReference type="PANTHER" id="PTHR31126:SF48">
    <property type="entry name" value="INOSITOL PHOSPHATASE SIW14"/>
    <property type="match status" value="1"/>
</dbReference>
<evidence type="ECO:0000256" key="7">
    <source>
        <dbReference type="ARBA" id="ARBA00048424"/>
    </source>
</evidence>
<accession>A0A4P9X6T1</accession>
<dbReference type="OrthoDB" id="6375174at2759"/>
<dbReference type="GO" id="GO:0016791">
    <property type="term" value="F:phosphatase activity"/>
    <property type="evidence" value="ECO:0007669"/>
    <property type="project" value="InterPro"/>
</dbReference>
<feature type="domain" description="Tyrosine-protein phosphatase" evidence="8">
    <location>
        <begin position="4"/>
        <end position="152"/>
    </location>
</feature>
<dbReference type="CDD" id="cd14528">
    <property type="entry name" value="PFA-DSP_Siw14"/>
    <property type="match status" value="1"/>
</dbReference>
<evidence type="ECO:0000256" key="5">
    <source>
        <dbReference type="ARBA" id="ARBA00047562"/>
    </source>
</evidence>
<dbReference type="EC" id="3.6.1.52" evidence="1"/>
<dbReference type="EMBL" id="ML014194">
    <property type="protein sequence ID" value="RKP00882.1"/>
    <property type="molecule type" value="Genomic_DNA"/>
</dbReference>
<dbReference type="PROSITE" id="PS50054">
    <property type="entry name" value="TYR_PHOSPHATASE_DUAL"/>
    <property type="match status" value="1"/>
</dbReference>
<dbReference type="InterPro" id="IPR020422">
    <property type="entry name" value="TYR_PHOSPHATASE_DUAL_dom"/>
</dbReference>
<comment type="catalytic activity">
    <reaction evidence="5">
        <text>3,5-bis(diphospho)-1D-myo-inositol 1,2,4,6-tetrakisphosphate + H2O = 3-diphospho-1D-myo-inositol 1,2,4,5,6-pentakisphosphate + phosphate + 2 H(+)</text>
        <dbReference type="Rhea" id="RHEA:56312"/>
        <dbReference type="ChEBI" id="CHEBI:15377"/>
        <dbReference type="ChEBI" id="CHEBI:15378"/>
        <dbReference type="ChEBI" id="CHEBI:43474"/>
        <dbReference type="ChEBI" id="CHEBI:140372"/>
        <dbReference type="ChEBI" id="CHEBI:140374"/>
        <dbReference type="EC" id="3.6.1.52"/>
    </reaction>
    <physiologicalReaction direction="left-to-right" evidence="5">
        <dbReference type="Rhea" id="RHEA:56313"/>
    </physiologicalReaction>
</comment>
<comment type="catalytic activity">
    <reaction evidence="4">
        <text>5-diphospho-1D-myo-inositol 1,2,3,4,6-pentakisphosphate + H2O = 1D-myo-inositol hexakisphosphate + phosphate + H(+)</text>
        <dbReference type="Rhea" id="RHEA:22384"/>
        <dbReference type="ChEBI" id="CHEBI:15377"/>
        <dbReference type="ChEBI" id="CHEBI:15378"/>
        <dbReference type="ChEBI" id="CHEBI:43474"/>
        <dbReference type="ChEBI" id="CHEBI:58130"/>
        <dbReference type="ChEBI" id="CHEBI:58628"/>
        <dbReference type="EC" id="3.6.1.52"/>
    </reaction>
    <physiologicalReaction direction="left-to-right" evidence="4">
        <dbReference type="Rhea" id="RHEA:22385"/>
    </physiologicalReaction>
</comment>
<dbReference type="Gene3D" id="3.90.190.10">
    <property type="entry name" value="Protein tyrosine phosphatase superfamily"/>
    <property type="match status" value="1"/>
</dbReference>
<dbReference type="InterPro" id="IPR016130">
    <property type="entry name" value="Tyr_Pase_AS"/>
</dbReference>
<dbReference type="PANTHER" id="PTHR31126">
    <property type="entry name" value="TYROSINE-PROTEIN PHOSPHATASE"/>
    <property type="match status" value="1"/>
</dbReference>
<feature type="non-terminal residue" evidence="9">
    <location>
        <position position="1"/>
    </location>
</feature>
<dbReference type="PRINTS" id="PR01911">
    <property type="entry name" value="PFDSPHPHTASE"/>
</dbReference>
<keyword evidence="10" id="KW-1185">Reference proteome</keyword>